<reference evidence="1" key="1">
    <citation type="journal article" date="2020" name="Nature">
        <title>Giant virus diversity and host interactions through global metagenomics.</title>
        <authorList>
            <person name="Schulz F."/>
            <person name="Roux S."/>
            <person name="Paez-Espino D."/>
            <person name="Jungbluth S."/>
            <person name="Walsh D.A."/>
            <person name="Denef V.J."/>
            <person name="McMahon K.D."/>
            <person name="Konstantinidis K.T."/>
            <person name="Eloe-Fadrosh E.A."/>
            <person name="Kyrpides N.C."/>
            <person name="Woyke T."/>
        </authorList>
    </citation>
    <scope>NUCLEOTIDE SEQUENCE</scope>
    <source>
        <strain evidence="1">GVMAG-S-1014582-52</strain>
    </source>
</reference>
<name>A0A6C0LQP0_9ZZZZ</name>
<dbReference type="EMBL" id="MN740556">
    <property type="protein sequence ID" value="QHU33206.1"/>
    <property type="molecule type" value="Genomic_DNA"/>
</dbReference>
<dbReference type="AlphaFoldDB" id="A0A6C0LQP0"/>
<protein>
    <submittedName>
        <fullName evidence="1">Uncharacterized protein</fullName>
    </submittedName>
</protein>
<evidence type="ECO:0000313" key="1">
    <source>
        <dbReference type="EMBL" id="QHU33206.1"/>
    </source>
</evidence>
<sequence length="93" mass="10473">MQFDPLGGFPPIIREDDQKISEKTLETRGFSAINIVNIGSIMDTQKKKKLYVAFGNEEEEGGAFLSDPAFDPIMDIYREIPHNFNSSDGTIFK</sequence>
<organism evidence="1">
    <name type="scientific">viral metagenome</name>
    <dbReference type="NCBI Taxonomy" id="1070528"/>
    <lineage>
        <taxon>unclassified sequences</taxon>
        <taxon>metagenomes</taxon>
        <taxon>organismal metagenomes</taxon>
    </lineage>
</organism>
<proteinExistence type="predicted"/>
<accession>A0A6C0LQP0</accession>